<dbReference type="GO" id="GO:0042777">
    <property type="term" value="P:proton motive force-driven plasma membrane ATP synthesis"/>
    <property type="evidence" value="ECO:0007669"/>
    <property type="project" value="UniProtKB-UniRule"/>
</dbReference>
<evidence type="ECO:0000256" key="12">
    <source>
        <dbReference type="ARBA" id="ARBA00060385"/>
    </source>
</evidence>
<evidence type="ECO:0000313" key="14">
    <source>
        <dbReference type="EMBL" id="GEQ98696.1"/>
    </source>
</evidence>
<comment type="function">
    <text evidence="1 13">Produces ATP from ADP in the presence of a proton gradient across the membrane. The gamma chain is believed to be important in regulating ATPase activity and the flow of protons through the CF(0) complex.</text>
</comment>
<dbReference type="AlphaFoldDB" id="A0A5A7MSC0"/>
<dbReference type="Gene3D" id="1.10.287.80">
    <property type="entry name" value="ATP synthase, gamma subunit, helix hairpin domain"/>
    <property type="match status" value="1"/>
</dbReference>
<protein>
    <recommendedName>
        <fullName evidence="13">ATP synthase gamma chain</fullName>
    </recommendedName>
    <alternativeName>
        <fullName evidence="13">ATP synthase F1 sector gamma subunit</fullName>
    </alternativeName>
    <alternativeName>
        <fullName evidence="13">F-ATPase gamma subunit</fullName>
    </alternativeName>
</protein>
<dbReference type="CDD" id="cd12151">
    <property type="entry name" value="F1-ATPase_gamma"/>
    <property type="match status" value="1"/>
</dbReference>
<evidence type="ECO:0000313" key="15">
    <source>
        <dbReference type="Proteomes" id="UP000322084"/>
    </source>
</evidence>
<dbReference type="GO" id="GO:0005886">
    <property type="term" value="C:plasma membrane"/>
    <property type="evidence" value="ECO:0007669"/>
    <property type="project" value="UniProtKB-SubCell"/>
</dbReference>
<organism evidence="14 15">
    <name type="scientific">Iodidimonas gelatinilytica</name>
    <dbReference type="NCBI Taxonomy" id="1236966"/>
    <lineage>
        <taxon>Bacteria</taxon>
        <taxon>Pseudomonadati</taxon>
        <taxon>Pseudomonadota</taxon>
        <taxon>Alphaproteobacteria</taxon>
        <taxon>Iodidimonadales</taxon>
        <taxon>Iodidimonadaceae</taxon>
        <taxon>Iodidimonas</taxon>
    </lineage>
</organism>
<dbReference type="GO" id="GO:0045259">
    <property type="term" value="C:proton-transporting ATP synthase complex"/>
    <property type="evidence" value="ECO:0007669"/>
    <property type="project" value="UniProtKB-KW"/>
</dbReference>
<keyword evidence="6" id="KW-0997">Cell inner membrane</keyword>
<dbReference type="InterPro" id="IPR000131">
    <property type="entry name" value="ATP_synth_F1_gsu"/>
</dbReference>
<evidence type="ECO:0000256" key="13">
    <source>
        <dbReference type="HAMAP-Rule" id="MF_00815"/>
    </source>
</evidence>
<keyword evidence="10 13" id="KW-0139">CF(1)</keyword>
<dbReference type="Gene3D" id="3.40.1380.10">
    <property type="match status" value="1"/>
</dbReference>
<keyword evidence="7 13" id="KW-0375">Hydrogen ion transport</keyword>
<proteinExistence type="inferred from homology"/>
<dbReference type="PRINTS" id="PR00126">
    <property type="entry name" value="ATPASEGAMMA"/>
</dbReference>
<dbReference type="RefSeq" id="WP_150000951.1">
    <property type="nucleotide sequence ID" value="NZ_BKCL01000008.1"/>
</dbReference>
<dbReference type="FunFam" id="1.10.287.80:FF:000003">
    <property type="entry name" value="ATP synthase gamma chain, chloroplastic"/>
    <property type="match status" value="1"/>
</dbReference>
<dbReference type="HAMAP" id="MF_00815">
    <property type="entry name" value="ATP_synth_gamma_bact"/>
    <property type="match status" value="1"/>
</dbReference>
<dbReference type="PANTHER" id="PTHR11693">
    <property type="entry name" value="ATP SYNTHASE GAMMA CHAIN"/>
    <property type="match status" value="1"/>
</dbReference>
<evidence type="ECO:0000256" key="1">
    <source>
        <dbReference type="ARBA" id="ARBA00003456"/>
    </source>
</evidence>
<comment type="subunit">
    <text evidence="13">F-type ATPases have 2 components, CF(1) - the catalytic core - and CF(0) - the membrane proton channel. CF(1) has five subunits: alpha(3), beta(3), gamma(1), delta(1), epsilon(1). CF(0) has three main subunits: a, b and c.</text>
</comment>
<evidence type="ECO:0000256" key="9">
    <source>
        <dbReference type="ARBA" id="ARBA00023136"/>
    </source>
</evidence>
<reference evidence="14 15" key="1">
    <citation type="submission" date="2019-09" db="EMBL/GenBank/DDBJ databases">
        <title>NBRP : Genome information of microbial organism related human and environment.</title>
        <authorList>
            <person name="Hattori M."/>
            <person name="Oshima K."/>
            <person name="Inaba H."/>
            <person name="Suda W."/>
            <person name="Sakamoto M."/>
            <person name="Iino T."/>
            <person name="Kitahara M."/>
            <person name="Oshida Y."/>
            <person name="Iida T."/>
            <person name="Kudo T."/>
            <person name="Itoh T."/>
            <person name="Ohkuma M."/>
        </authorList>
    </citation>
    <scope>NUCLEOTIDE SEQUENCE [LARGE SCALE GENOMIC DNA]</scope>
    <source>
        <strain evidence="14 15">Hi-2</strain>
    </source>
</reference>
<accession>A0A5A7MSC0</accession>
<dbReference type="NCBIfam" id="TIGR01146">
    <property type="entry name" value="ATPsyn_F1gamma"/>
    <property type="match status" value="1"/>
</dbReference>
<name>A0A5A7MSC0_9PROT</name>
<evidence type="ECO:0000256" key="5">
    <source>
        <dbReference type="ARBA" id="ARBA00022475"/>
    </source>
</evidence>
<sequence>MASLKDLRNRIASVKSTQKITKAMKMVAASKLKRAQEAAESARPYAERMDKVMGALGQSVANLPGASPLLVGNGQNQTYLVVVATSERGLCGGFNTNIVRAAKRRIDALLAEGKDVKILCVGRKGRAQLQRFYGNRILDTVDMGGTRYVGFSDAARIAERVRVMFDEGVFDVAVLFYARFQSALTQIATEQQLIPVPLPDADQADGLLDAGGDAIYEYEPNEEAILDDLLPRNVSVQVYRALLENAASEQGARMTAMDAATRNAGDLIDRLTIQYNRTRQAVITKELIEIISGAEAL</sequence>
<dbReference type="PIRSF" id="PIRSF039089">
    <property type="entry name" value="ATP_synthase_gamma"/>
    <property type="match status" value="1"/>
</dbReference>
<dbReference type="InterPro" id="IPR035968">
    <property type="entry name" value="ATP_synth_F1_ATPase_gsu"/>
</dbReference>
<dbReference type="Pfam" id="PF00231">
    <property type="entry name" value="ATP-synt"/>
    <property type="match status" value="1"/>
</dbReference>
<keyword evidence="5 13" id="KW-1003">Cell membrane</keyword>
<evidence type="ECO:0000256" key="11">
    <source>
        <dbReference type="ARBA" id="ARBA00023310"/>
    </source>
</evidence>
<evidence type="ECO:0000256" key="2">
    <source>
        <dbReference type="ARBA" id="ARBA00004170"/>
    </source>
</evidence>
<dbReference type="PROSITE" id="PS00153">
    <property type="entry name" value="ATPASE_GAMMA"/>
    <property type="match status" value="1"/>
</dbReference>
<dbReference type="Proteomes" id="UP000322084">
    <property type="component" value="Unassembled WGS sequence"/>
</dbReference>
<dbReference type="EMBL" id="BKCL01000008">
    <property type="protein sequence ID" value="GEQ98696.1"/>
    <property type="molecule type" value="Genomic_DNA"/>
</dbReference>
<comment type="caution">
    <text evidence="14">The sequence shown here is derived from an EMBL/GenBank/DDBJ whole genome shotgun (WGS) entry which is preliminary data.</text>
</comment>
<evidence type="ECO:0000256" key="3">
    <source>
        <dbReference type="ARBA" id="ARBA00007681"/>
    </source>
</evidence>
<keyword evidence="8 13" id="KW-0406">Ion transport</keyword>
<comment type="subcellular location">
    <subcellularLocation>
        <location evidence="13">Cell membrane</location>
        <topology evidence="13">Peripheral membrane protein</topology>
    </subcellularLocation>
    <subcellularLocation>
        <location evidence="2">Membrane</location>
        <topology evidence="2">Peripheral membrane protein</topology>
    </subcellularLocation>
    <subcellularLocation>
        <location evidence="12">Thylakoid</location>
    </subcellularLocation>
</comment>
<keyword evidence="11 13" id="KW-0066">ATP synthesis</keyword>
<dbReference type="SUPFAM" id="SSF52943">
    <property type="entry name" value="ATP synthase (F1-ATPase), gamma subunit"/>
    <property type="match status" value="1"/>
</dbReference>
<keyword evidence="9 13" id="KW-0472">Membrane</keyword>
<gene>
    <name evidence="13 14" type="primary">atpG</name>
    <name evidence="14" type="ORF">JCM17844_23330</name>
</gene>
<evidence type="ECO:0000256" key="6">
    <source>
        <dbReference type="ARBA" id="ARBA00022519"/>
    </source>
</evidence>
<evidence type="ECO:0000256" key="8">
    <source>
        <dbReference type="ARBA" id="ARBA00023065"/>
    </source>
</evidence>
<dbReference type="NCBIfam" id="NF004146">
    <property type="entry name" value="PRK05621.1-4"/>
    <property type="match status" value="1"/>
</dbReference>
<evidence type="ECO:0000256" key="10">
    <source>
        <dbReference type="ARBA" id="ARBA00023196"/>
    </source>
</evidence>
<dbReference type="GO" id="GO:0009579">
    <property type="term" value="C:thylakoid"/>
    <property type="evidence" value="ECO:0007669"/>
    <property type="project" value="UniProtKB-SubCell"/>
</dbReference>
<dbReference type="PANTHER" id="PTHR11693:SF22">
    <property type="entry name" value="ATP SYNTHASE SUBUNIT GAMMA, MITOCHONDRIAL"/>
    <property type="match status" value="1"/>
</dbReference>
<dbReference type="GO" id="GO:0005524">
    <property type="term" value="F:ATP binding"/>
    <property type="evidence" value="ECO:0007669"/>
    <property type="project" value="UniProtKB-UniRule"/>
</dbReference>
<dbReference type="FunFam" id="1.10.287.80:FF:000001">
    <property type="entry name" value="ATP synthase gamma chain"/>
    <property type="match status" value="1"/>
</dbReference>
<evidence type="ECO:0000256" key="7">
    <source>
        <dbReference type="ARBA" id="ARBA00022781"/>
    </source>
</evidence>
<comment type="similarity">
    <text evidence="3 13">Belongs to the ATPase gamma chain family.</text>
</comment>
<keyword evidence="4 13" id="KW-0813">Transport</keyword>
<evidence type="ECO:0000256" key="4">
    <source>
        <dbReference type="ARBA" id="ARBA00022448"/>
    </source>
</evidence>
<dbReference type="GO" id="GO:0046933">
    <property type="term" value="F:proton-transporting ATP synthase activity, rotational mechanism"/>
    <property type="evidence" value="ECO:0007669"/>
    <property type="project" value="UniProtKB-UniRule"/>
</dbReference>
<dbReference type="InterPro" id="IPR023632">
    <property type="entry name" value="ATP_synth_F1_gsu_CS"/>
</dbReference>